<dbReference type="OMA" id="DAFAHMF"/>
<protein>
    <recommendedName>
        <fullName evidence="3">B box-type domain-containing protein</fullName>
    </recommendedName>
</protein>
<keyword evidence="1" id="KW-0862">Zinc</keyword>
<accession>A0A0E9NC17</accession>
<dbReference type="InterPro" id="IPR000315">
    <property type="entry name" value="Znf_B-box"/>
</dbReference>
<evidence type="ECO:0000259" key="3">
    <source>
        <dbReference type="PROSITE" id="PS50119"/>
    </source>
</evidence>
<proteinExistence type="predicted"/>
<keyword evidence="1" id="KW-0479">Metal-binding</keyword>
<dbReference type="AlphaFoldDB" id="A0A0E9NC17"/>
<reference evidence="4 5" key="1">
    <citation type="journal article" date="2011" name="J. Gen. Appl. Microbiol.">
        <title>Draft genome sequencing of the enigmatic yeast Saitoella complicata.</title>
        <authorList>
            <person name="Nishida H."/>
            <person name="Hamamoto M."/>
            <person name="Sugiyama J."/>
        </authorList>
    </citation>
    <scope>NUCLEOTIDE SEQUENCE [LARGE SCALE GENOMIC DNA]</scope>
    <source>
        <strain evidence="4 5">NRRL Y-17804</strain>
    </source>
</reference>
<dbReference type="CDD" id="cd20208">
    <property type="entry name" value="Bbox1_DUF2009"/>
    <property type="match status" value="1"/>
</dbReference>
<evidence type="ECO:0000256" key="2">
    <source>
        <dbReference type="SAM" id="MobiDB-lite"/>
    </source>
</evidence>
<dbReference type="Pfam" id="PF09418">
    <property type="entry name" value="DUF2009"/>
    <property type="match status" value="1"/>
</dbReference>
<dbReference type="PANTHER" id="PTHR31560">
    <property type="entry name" value="UPF0652 PROTEIN C16A11.03C-RELATED"/>
    <property type="match status" value="1"/>
</dbReference>
<dbReference type="Proteomes" id="UP000033140">
    <property type="component" value="Unassembled WGS sequence"/>
</dbReference>
<evidence type="ECO:0000313" key="5">
    <source>
        <dbReference type="Proteomes" id="UP000033140"/>
    </source>
</evidence>
<dbReference type="PROSITE" id="PS50119">
    <property type="entry name" value="ZF_BBOX"/>
    <property type="match status" value="1"/>
</dbReference>
<dbReference type="EMBL" id="BACD03000006">
    <property type="protein sequence ID" value="GAO46940.1"/>
    <property type="molecule type" value="Genomic_DNA"/>
</dbReference>
<name>A0A0E9NC17_SAICN</name>
<reference evidence="4 5" key="2">
    <citation type="journal article" date="2014" name="J. Gen. Appl. Microbiol.">
        <title>The early diverging ascomycetous budding yeast Saitoella complicata has three histone deacetylases belonging to the Clr6, Hos2, and Rpd3 lineages.</title>
        <authorList>
            <person name="Nishida H."/>
            <person name="Matsumoto T."/>
            <person name="Kondo S."/>
            <person name="Hamamoto M."/>
            <person name="Yoshikawa H."/>
        </authorList>
    </citation>
    <scope>NUCLEOTIDE SEQUENCE [LARGE SCALE GENOMIC DNA]</scope>
    <source>
        <strain evidence="4 5">NRRL Y-17804</strain>
    </source>
</reference>
<comment type="caution">
    <text evidence="4">The sequence shown here is derived from an EMBL/GenBank/DDBJ whole genome shotgun (WGS) entry which is preliminary data.</text>
</comment>
<feature type="domain" description="B box-type" evidence="3">
    <location>
        <begin position="80"/>
        <end position="126"/>
    </location>
</feature>
<dbReference type="PANTHER" id="PTHR31560:SF0">
    <property type="entry name" value="UPF0652 PROTEIN C22H10.08"/>
    <property type="match status" value="1"/>
</dbReference>
<dbReference type="GO" id="GO:0008270">
    <property type="term" value="F:zinc ion binding"/>
    <property type="evidence" value="ECO:0007669"/>
    <property type="project" value="UniProtKB-KW"/>
</dbReference>
<feature type="region of interest" description="Disordered" evidence="2">
    <location>
        <begin position="129"/>
        <end position="163"/>
    </location>
</feature>
<sequence>MDFSAYRFAAGKGRQGGTGAVGNSKVLRWSSYLRNRTESIHSRKDTMKRSLGDILLADTEIVEEESDVELSDAEPVEEAVDSSFCAECQDQPAVVECQNCDENFCDVCGKFLHRTGKRKAHEFRPLKAEETANGHSLVAEPKKATEASASKETQLEDDEDDVNLPGVHSVGSSSTFGDWLTSRAKHIPLRLTHEERKYLRLLEAALSVSEYTDKVDILAMYSSRAKRVVAQLKDMCATLAGLVVASDMKAGQELFQDKDYEENSEFFQTIFELGRRYKIQNPDKMRNTYGKMMYMVQDSMNPEVEETLGFNLYKPIETVHSFLADRDALDLLKEDIIVHATREVVPEGKKRTQIQTEIKQKERAIEILSKKHASPKISREDIRQCLYALGDNHAYLRANRDPCDKMRALLQQYFSPEKPDSEFHLSIQAGRGGARLSHSHQKQYYYVNQSLSLWSSIMHEMYMLWSLSDSDLLSSRTRYRLTDTGQGLNRVQACPGLSRAMHSILSKAQQKAGTWIGSSVIHLGDHNVPNALLFIDKYLQVPRILNPITIAVEELERIARDPFIHGYIEESFGGVETLKKTILSDFFKHGFDGSGADNFFDAGSCIDGRLTSAWNWCNTISKKPYYRILLMAGFAGFDGDGF</sequence>
<gene>
    <name evidence="4" type="ORF">G7K_1158-t1</name>
</gene>
<evidence type="ECO:0000256" key="1">
    <source>
        <dbReference type="PROSITE-ProRule" id="PRU00024"/>
    </source>
</evidence>
<dbReference type="InterPro" id="IPR018553">
    <property type="entry name" value="E2_Ub-conjug_enz"/>
</dbReference>
<organism evidence="4 5">
    <name type="scientific">Saitoella complicata (strain BCRC 22490 / CBS 7301 / JCM 7358 / NBRC 10748 / NRRL Y-17804)</name>
    <dbReference type="NCBI Taxonomy" id="698492"/>
    <lineage>
        <taxon>Eukaryota</taxon>
        <taxon>Fungi</taxon>
        <taxon>Dikarya</taxon>
        <taxon>Ascomycota</taxon>
        <taxon>Taphrinomycotina</taxon>
        <taxon>Taphrinomycotina incertae sedis</taxon>
        <taxon>Saitoella</taxon>
    </lineage>
</organism>
<dbReference type="InterPro" id="IPR057668">
    <property type="entry name" value="E2_Ub-conjug_enz_C"/>
</dbReference>
<dbReference type="Pfam" id="PF22586">
    <property type="entry name" value="ANCHR-like_BBOX"/>
    <property type="match status" value="1"/>
</dbReference>
<keyword evidence="5" id="KW-1185">Reference proteome</keyword>
<reference evidence="4 5" key="3">
    <citation type="journal article" date="2015" name="Genome Announc.">
        <title>Draft Genome Sequence of the Archiascomycetous Yeast Saitoella complicata.</title>
        <authorList>
            <person name="Yamauchi K."/>
            <person name="Kondo S."/>
            <person name="Hamamoto M."/>
            <person name="Takahashi Y."/>
            <person name="Ogura Y."/>
            <person name="Hayashi T."/>
            <person name="Nishida H."/>
        </authorList>
    </citation>
    <scope>NUCLEOTIDE SEQUENCE [LARGE SCALE GENOMIC DNA]</scope>
    <source>
        <strain evidence="4 5">NRRL Y-17804</strain>
    </source>
</reference>
<evidence type="ECO:0000313" key="4">
    <source>
        <dbReference type="EMBL" id="GAO46940.1"/>
    </source>
</evidence>
<keyword evidence="1" id="KW-0863">Zinc-finger</keyword>